<name>A0ABQ3XRL7_9ACTN</name>
<evidence type="ECO:0000313" key="3">
    <source>
        <dbReference type="Proteomes" id="UP000612282"/>
    </source>
</evidence>
<keyword evidence="1" id="KW-0472">Membrane</keyword>
<dbReference type="Pfam" id="PF18895">
    <property type="entry name" value="T4SS_pilin"/>
    <property type="match status" value="1"/>
</dbReference>
<keyword evidence="1" id="KW-0812">Transmembrane</keyword>
<dbReference type="EMBL" id="BOMG01000120">
    <property type="protein sequence ID" value="GID61150.1"/>
    <property type="molecule type" value="Genomic_DNA"/>
</dbReference>
<evidence type="ECO:0000313" key="2">
    <source>
        <dbReference type="EMBL" id="GID61150.1"/>
    </source>
</evidence>
<keyword evidence="1" id="KW-1133">Transmembrane helix</keyword>
<comment type="caution">
    <text evidence="2">The sequence shown here is derived from an EMBL/GenBank/DDBJ whole genome shotgun (WGS) entry which is preliminary data.</text>
</comment>
<feature type="transmembrane region" description="Helical" evidence="1">
    <location>
        <begin position="37"/>
        <end position="57"/>
    </location>
</feature>
<dbReference type="RefSeq" id="WP_203808850.1">
    <property type="nucleotide sequence ID" value="NZ_BAAAQE010000050.1"/>
</dbReference>
<protein>
    <recommendedName>
        <fullName evidence="4">Integral membrane protein</fullName>
    </recommendedName>
</protein>
<accession>A0ABQ3XRL7</accession>
<reference evidence="2 3" key="1">
    <citation type="submission" date="2021-01" db="EMBL/GenBank/DDBJ databases">
        <title>Whole genome shotgun sequence of Actinoplanes couchii NBRC 106145.</title>
        <authorList>
            <person name="Komaki H."/>
            <person name="Tamura T."/>
        </authorList>
    </citation>
    <scope>NUCLEOTIDE SEQUENCE [LARGE SCALE GENOMIC DNA]</scope>
    <source>
        <strain evidence="2 3">NBRC 106145</strain>
    </source>
</reference>
<evidence type="ECO:0008006" key="4">
    <source>
        <dbReference type="Google" id="ProtNLM"/>
    </source>
</evidence>
<sequence length="100" mass="10520">MHIYAVVSFTSDLIAAAPPEVWAVKSIPQVVDGLRNWIIGILVGVATLFMVLAGLQYTSAGGDPGRLEQAKSNFRSALIGYALAVMAPVLLQVLRGILGA</sequence>
<dbReference type="Proteomes" id="UP000612282">
    <property type="component" value="Unassembled WGS sequence"/>
</dbReference>
<dbReference type="InterPro" id="IPR043993">
    <property type="entry name" value="T4SS_pilin"/>
</dbReference>
<keyword evidence="3" id="KW-1185">Reference proteome</keyword>
<proteinExistence type="predicted"/>
<organism evidence="2 3">
    <name type="scientific">Actinoplanes couchii</name>
    <dbReference type="NCBI Taxonomy" id="403638"/>
    <lineage>
        <taxon>Bacteria</taxon>
        <taxon>Bacillati</taxon>
        <taxon>Actinomycetota</taxon>
        <taxon>Actinomycetes</taxon>
        <taxon>Micromonosporales</taxon>
        <taxon>Micromonosporaceae</taxon>
        <taxon>Actinoplanes</taxon>
    </lineage>
</organism>
<gene>
    <name evidence="2" type="ORF">Aco03nite_095540</name>
</gene>
<feature type="transmembrane region" description="Helical" evidence="1">
    <location>
        <begin position="78"/>
        <end position="98"/>
    </location>
</feature>
<evidence type="ECO:0000256" key="1">
    <source>
        <dbReference type="SAM" id="Phobius"/>
    </source>
</evidence>